<name>A0ABV7KL04_PLAOK</name>
<dbReference type="RefSeq" id="WP_117313270.1">
    <property type="nucleotide sequence ID" value="NZ_JBHRUJ010000004.1"/>
</dbReference>
<accession>A0ABV7KL04</accession>
<comment type="caution">
    <text evidence="1">The sequence shown here is derived from an EMBL/GenBank/DDBJ whole genome shotgun (WGS) entry which is preliminary data.</text>
</comment>
<gene>
    <name evidence="1" type="ORF">ACFOEJ_03350</name>
</gene>
<evidence type="ECO:0000313" key="2">
    <source>
        <dbReference type="Proteomes" id="UP001595625"/>
    </source>
</evidence>
<proteinExistence type="predicted"/>
<sequence>MLCLTKFAGHNSDGKNGRMIEMAFLDKLTALKDKSIEKGKAHWEENKDDYKEKASTYKDKAIVMKDDVANKIKEKTKK</sequence>
<evidence type="ECO:0000313" key="1">
    <source>
        <dbReference type="EMBL" id="MFC3210109.1"/>
    </source>
</evidence>
<protein>
    <submittedName>
        <fullName evidence="1">Uncharacterized protein</fullName>
    </submittedName>
</protein>
<dbReference type="Proteomes" id="UP001595625">
    <property type="component" value="Unassembled WGS sequence"/>
</dbReference>
<organism evidence="1 2">
    <name type="scientific">Planomicrobium okeanokoites</name>
    <name type="common">Planococcus okeanokoites</name>
    <name type="synonym">Flavobacterium okeanokoites</name>
    <dbReference type="NCBI Taxonomy" id="244"/>
    <lineage>
        <taxon>Bacteria</taxon>
        <taxon>Bacillati</taxon>
        <taxon>Bacillota</taxon>
        <taxon>Bacilli</taxon>
        <taxon>Bacillales</taxon>
        <taxon>Caryophanaceae</taxon>
        <taxon>Planomicrobium</taxon>
    </lineage>
</organism>
<keyword evidence="2" id="KW-1185">Reference proteome</keyword>
<reference evidence="2" key="1">
    <citation type="journal article" date="2019" name="Int. J. Syst. Evol. Microbiol.">
        <title>The Global Catalogue of Microorganisms (GCM) 10K type strain sequencing project: providing services to taxonomists for standard genome sequencing and annotation.</title>
        <authorList>
            <consortium name="The Broad Institute Genomics Platform"/>
            <consortium name="The Broad Institute Genome Sequencing Center for Infectious Disease"/>
            <person name="Wu L."/>
            <person name="Ma J."/>
        </authorList>
    </citation>
    <scope>NUCLEOTIDE SEQUENCE [LARGE SCALE GENOMIC DNA]</scope>
    <source>
        <strain evidence="2">CCM 320</strain>
    </source>
</reference>
<dbReference type="EMBL" id="JBHRUJ010000004">
    <property type="protein sequence ID" value="MFC3210109.1"/>
    <property type="molecule type" value="Genomic_DNA"/>
</dbReference>